<dbReference type="InterPro" id="IPR029045">
    <property type="entry name" value="ClpP/crotonase-like_dom_sf"/>
</dbReference>
<dbReference type="InterPro" id="IPR056738">
    <property type="entry name" value="NfeD1b_N"/>
</dbReference>
<dbReference type="CDD" id="cd07021">
    <property type="entry name" value="Clp_protease_NfeD_like"/>
    <property type="match status" value="1"/>
</dbReference>
<dbReference type="InterPro" id="IPR012340">
    <property type="entry name" value="NA-bd_OB-fold"/>
</dbReference>
<dbReference type="InterPro" id="IPR056739">
    <property type="entry name" value="NfeD_membrane"/>
</dbReference>
<feature type="domain" description="NfeD-like C-terminal" evidence="6">
    <location>
        <begin position="384"/>
        <end position="438"/>
    </location>
</feature>
<evidence type="ECO:0000256" key="3">
    <source>
        <dbReference type="ARBA" id="ARBA00022989"/>
    </source>
</evidence>
<dbReference type="PANTHER" id="PTHR33507:SF3">
    <property type="entry name" value="INNER MEMBRANE PROTEIN YBBJ"/>
    <property type="match status" value="1"/>
</dbReference>
<keyword evidence="4 5" id="KW-0472">Membrane</keyword>
<feature type="domain" description="NfeD integral membrane" evidence="7">
    <location>
        <begin position="240"/>
        <end position="353"/>
    </location>
</feature>
<evidence type="ECO:0000256" key="2">
    <source>
        <dbReference type="ARBA" id="ARBA00022692"/>
    </source>
</evidence>
<keyword evidence="3 5" id="KW-1133">Transmembrane helix</keyword>
<dbReference type="RefSeq" id="WP_072579125.1">
    <property type="nucleotide sequence ID" value="NZ_CP016020.1"/>
</dbReference>
<dbReference type="STRING" id="1547283.A9C19_06005"/>
<evidence type="ECO:0000259" key="6">
    <source>
        <dbReference type="Pfam" id="PF01957"/>
    </source>
</evidence>
<evidence type="ECO:0000313" key="9">
    <source>
        <dbReference type="EMBL" id="APH04334.1"/>
    </source>
</evidence>
<dbReference type="InterPro" id="IPR052165">
    <property type="entry name" value="Membrane_assoc_protease"/>
</dbReference>
<accession>A0A1L3MQ04</accession>
<dbReference type="OrthoDB" id="9806253at2"/>
<dbReference type="AlphaFoldDB" id="A0A1L3MQ04"/>
<comment type="subcellular location">
    <subcellularLocation>
        <location evidence="1">Membrane</location>
        <topology evidence="1">Multi-pass membrane protein</topology>
    </subcellularLocation>
</comment>
<evidence type="ECO:0000259" key="7">
    <source>
        <dbReference type="Pfam" id="PF24961"/>
    </source>
</evidence>
<dbReference type="EMBL" id="CP016020">
    <property type="protein sequence ID" value="APH04334.1"/>
    <property type="molecule type" value="Genomic_DNA"/>
</dbReference>
<keyword evidence="10" id="KW-1185">Reference proteome</keyword>
<dbReference type="InterPro" id="IPR002810">
    <property type="entry name" value="NfeD-like_C"/>
</dbReference>
<feature type="domain" description="NfeD1b N-terminal" evidence="8">
    <location>
        <begin position="35"/>
        <end position="222"/>
    </location>
</feature>
<dbReference type="Pfam" id="PF25145">
    <property type="entry name" value="NfeD1b_N"/>
    <property type="match status" value="1"/>
</dbReference>
<keyword evidence="2 5" id="KW-0812">Transmembrane</keyword>
<evidence type="ECO:0000256" key="4">
    <source>
        <dbReference type="ARBA" id="ARBA00023136"/>
    </source>
</evidence>
<name>A0A1L3MQ04_9BACI</name>
<dbReference type="Gene3D" id="3.90.226.10">
    <property type="entry name" value="2-enoyl-CoA Hydratase, Chain A, domain 1"/>
    <property type="match status" value="1"/>
</dbReference>
<dbReference type="Pfam" id="PF24961">
    <property type="entry name" value="NfeD_membrane"/>
    <property type="match status" value="1"/>
</dbReference>
<organism evidence="9 10">
    <name type="scientific">Bacillus weihaiensis</name>
    <dbReference type="NCBI Taxonomy" id="1547283"/>
    <lineage>
        <taxon>Bacteria</taxon>
        <taxon>Bacillati</taxon>
        <taxon>Bacillota</taxon>
        <taxon>Bacilli</taxon>
        <taxon>Bacillales</taxon>
        <taxon>Bacillaceae</taxon>
        <taxon>Bacillus</taxon>
    </lineage>
</organism>
<proteinExistence type="predicted"/>
<dbReference type="GO" id="GO:0005886">
    <property type="term" value="C:plasma membrane"/>
    <property type="evidence" value="ECO:0007669"/>
    <property type="project" value="TreeGrafter"/>
</dbReference>
<dbReference type="KEGG" id="bwh:A9C19_06005"/>
<gene>
    <name evidence="9" type="ORF">A9C19_06005</name>
</gene>
<sequence>MRKRFFQLLVIAGLMLGIYHVFSFYTAASAEGEKKVYVIPLEDTVEKGLSQYIKRTISEAKDLEVDHIILEINTLGGAVDGAMDIADTLRSSDIPITAYVNRRAISAGAYIALNANQIYMAPGSQMGSAAVITGDGNAADDKAQSLWLSEMKESAERNGRDPKYALAMADKDVDIPEYAAGKGDLLTLETKQAIEVGYAEGTAVDLQKLLDQLDLSDASIIKAEVSFAEKVARFITNPVVVPILLSIGSIGLVVELYSPGFGIPGFMGLTALFLFFYGHLVAGLAGLESVLLFILGIIFIIAEFFVPGGILGILGLGSIVTSLYIASGNFVQMTISIMISILVSIVVSILLVKVFGKRMNLFKKLILRDSTNTDSGYVSNKTRSELLGLEGVALTTLRPSGTAIIGEERLDVVTEGSYILKGNKLKVVKVEGSRIVVREL</sequence>
<dbReference type="Gene3D" id="2.40.50.140">
    <property type="entry name" value="Nucleic acid-binding proteins"/>
    <property type="match status" value="1"/>
</dbReference>
<protein>
    <submittedName>
        <fullName evidence="9">Uncharacterized protein</fullName>
    </submittedName>
</protein>
<feature type="transmembrane region" description="Helical" evidence="5">
    <location>
        <begin position="331"/>
        <end position="355"/>
    </location>
</feature>
<evidence type="ECO:0000259" key="8">
    <source>
        <dbReference type="Pfam" id="PF25145"/>
    </source>
</evidence>
<reference evidence="9 10" key="1">
    <citation type="journal article" date="2016" name="Sci. Rep.">
        <title>Complete genome sequence and transcriptomic analysis of a novel marine strain Bacillus weihaiensis reveals the mechanism of brown algae degradation.</title>
        <authorList>
            <person name="Zhu Y."/>
            <person name="Chen P."/>
            <person name="Bao Y."/>
            <person name="Men Y."/>
            <person name="Zeng Y."/>
            <person name="Yang J."/>
            <person name="Sun J."/>
            <person name="Sun Y."/>
        </authorList>
    </citation>
    <scope>NUCLEOTIDE SEQUENCE [LARGE SCALE GENOMIC DNA]</scope>
    <source>
        <strain evidence="9 10">Alg07</strain>
    </source>
</reference>
<dbReference type="Proteomes" id="UP000181936">
    <property type="component" value="Chromosome"/>
</dbReference>
<feature type="transmembrane region" description="Helical" evidence="5">
    <location>
        <begin position="6"/>
        <end position="25"/>
    </location>
</feature>
<evidence type="ECO:0000313" key="10">
    <source>
        <dbReference type="Proteomes" id="UP000181936"/>
    </source>
</evidence>
<dbReference type="PANTHER" id="PTHR33507">
    <property type="entry name" value="INNER MEMBRANE PROTEIN YBBJ"/>
    <property type="match status" value="1"/>
</dbReference>
<evidence type="ECO:0000256" key="5">
    <source>
        <dbReference type="SAM" id="Phobius"/>
    </source>
</evidence>
<feature type="transmembrane region" description="Helical" evidence="5">
    <location>
        <begin position="263"/>
        <end position="285"/>
    </location>
</feature>
<dbReference type="Pfam" id="PF01957">
    <property type="entry name" value="NfeD"/>
    <property type="match status" value="1"/>
</dbReference>
<evidence type="ECO:0000256" key="1">
    <source>
        <dbReference type="ARBA" id="ARBA00004141"/>
    </source>
</evidence>
<feature type="transmembrane region" description="Helical" evidence="5">
    <location>
        <begin position="239"/>
        <end position="257"/>
    </location>
</feature>
<feature type="transmembrane region" description="Helical" evidence="5">
    <location>
        <begin position="292"/>
        <end position="325"/>
    </location>
</feature>
<dbReference type="SUPFAM" id="SSF52096">
    <property type="entry name" value="ClpP/crotonase"/>
    <property type="match status" value="1"/>
</dbReference>